<accession>A0A285X4I5</accession>
<evidence type="ECO:0000313" key="2">
    <source>
        <dbReference type="EMBL" id="SOC80260.1"/>
    </source>
</evidence>
<dbReference type="EMBL" id="OCMF01000002">
    <property type="protein sequence ID" value="SOC80260.1"/>
    <property type="molecule type" value="Genomic_DNA"/>
</dbReference>
<evidence type="ECO:0000313" key="3">
    <source>
        <dbReference type="Proteomes" id="UP000219193"/>
    </source>
</evidence>
<keyword evidence="3" id="KW-1185">Reference proteome</keyword>
<dbReference type="PRINTS" id="PR00080">
    <property type="entry name" value="SDRFAMILY"/>
</dbReference>
<dbReference type="OrthoDB" id="9803333at2"/>
<dbReference type="InterPro" id="IPR002347">
    <property type="entry name" value="SDR_fam"/>
</dbReference>
<protein>
    <submittedName>
        <fullName evidence="2">NAD(P)-dependent dehydrogenase, short-chain alcohol dehydrogenase family</fullName>
    </submittedName>
</protein>
<dbReference type="PANTHER" id="PTHR42760">
    <property type="entry name" value="SHORT-CHAIN DEHYDROGENASES/REDUCTASES FAMILY MEMBER"/>
    <property type="match status" value="1"/>
</dbReference>
<proteinExistence type="inferred from homology"/>
<dbReference type="FunFam" id="3.40.50.720:FF:000084">
    <property type="entry name" value="Short-chain dehydrogenase reductase"/>
    <property type="match status" value="1"/>
</dbReference>
<name>A0A285X4I5_9FLAO</name>
<dbReference type="Gene3D" id="3.40.50.720">
    <property type="entry name" value="NAD(P)-binding Rossmann-like Domain"/>
    <property type="match status" value="1"/>
</dbReference>
<gene>
    <name evidence="2" type="ORF">SAMN06296241_1806</name>
</gene>
<dbReference type="Proteomes" id="UP000219193">
    <property type="component" value="Unassembled WGS sequence"/>
</dbReference>
<reference evidence="3" key="1">
    <citation type="submission" date="2017-09" db="EMBL/GenBank/DDBJ databases">
        <authorList>
            <person name="Varghese N."/>
            <person name="Submissions S."/>
        </authorList>
    </citation>
    <scope>NUCLEOTIDE SEQUENCE [LARGE SCALE GENOMIC DNA]</scope>
    <source>
        <strain evidence="3">CGMCC 1.12641</strain>
    </source>
</reference>
<dbReference type="InterPro" id="IPR036291">
    <property type="entry name" value="NAD(P)-bd_dom_sf"/>
</dbReference>
<evidence type="ECO:0000256" key="1">
    <source>
        <dbReference type="ARBA" id="ARBA00006484"/>
    </source>
</evidence>
<dbReference type="SUPFAM" id="SSF51735">
    <property type="entry name" value="NAD(P)-binding Rossmann-fold domains"/>
    <property type="match status" value="1"/>
</dbReference>
<dbReference type="AlphaFoldDB" id="A0A285X4I5"/>
<dbReference type="GO" id="GO:0016616">
    <property type="term" value="F:oxidoreductase activity, acting on the CH-OH group of donors, NAD or NADP as acceptor"/>
    <property type="evidence" value="ECO:0007669"/>
    <property type="project" value="TreeGrafter"/>
</dbReference>
<dbReference type="RefSeq" id="WP_097056046.1">
    <property type="nucleotide sequence ID" value="NZ_OCMF01000002.1"/>
</dbReference>
<organism evidence="2 3">
    <name type="scientific">Salinimicrobium sediminis</name>
    <dbReference type="NCBI Taxonomy" id="1343891"/>
    <lineage>
        <taxon>Bacteria</taxon>
        <taxon>Pseudomonadati</taxon>
        <taxon>Bacteroidota</taxon>
        <taxon>Flavobacteriia</taxon>
        <taxon>Flavobacteriales</taxon>
        <taxon>Flavobacteriaceae</taxon>
        <taxon>Salinimicrobium</taxon>
    </lineage>
</organism>
<comment type="similarity">
    <text evidence="1">Belongs to the short-chain dehydrogenases/reductases (SDR) family.</text>
</comment>
<dbReference type="Pfam" id="PF13561">
    <property type="entry name" value="adh_short_C2"/>
    <property type="match status" value="1"/>
</dbReference>
<dbReference type="CDD" id="cd05233">
    <property type="entry name" value="SDR_c"/>
    <property type="match status" value="1"/>
</dbReference>
<dbReference type="PRINTS" id="PR00081">
    <property type="entry name" value="GDHRDH"/>
</dbReference>
<dbReference type="PROSITE" id="PS00061">
    <property type="entry name" value="ADH_SHORT"/>
    <property type="match status" value="1"/>
</dbReference>
<dbReference type="InterPro" id="IPR020904">
    <property type="entry name" value="Sc_DH/Rdtase_CS"/>
</dbReference>
<sequence length="260" mass="27948">MIEFDFSGKTVMITGGSSGIGFATAQKFLKSGADVLVLSRNPDRNFQKQDALFTYAVDLNDSAAVHRTFAHIDEIHPHLDVAINAAAGDTGIGKKIFEFSEEEFDATMNVNIKGLWLSMKFQIEKMLKHPDRKCNILNISSVNGLGGVEGGSIYAATKAAVLGFTKSAALELATSNISINAIVPGPFETELLRKAMLKHTGGDEAGVGSVRENFLKNIPKGRLGDPEEIASLILYLASGESDFFAGHSFVIDGGMSSRFR</sequence>